<dbReference type="AlphaFoldDB" id="A0A5C5XUC4"/>
<protein>
    <submittedName>
        <fullName evidence="1">Uncharacterized protein</fullName>
    </submittedName>
</protein>
<evidence type="ECO:0000313" key="1">
    <source>
        <dbReference type="EMBL" id="TWT65202.1"/>
    </source>
</evidence>
<dbReference type="EMBL" id="SJPK01000007">
    <property type="protein sequence ID" value="TWT65202.1"/>
    <property type="molecule type" value="Genomic_DNA"/>
</dbReference>
<accession>A0A5C5XUC4</accession>
<name>A0A5C5XUC4_9BACT</name>
<organism evidence="1 2">
    <name type="scientific">Allorhodopirellula solitaria</name>
    <dbReference type="NCBI Taxonomy" id="2527987"/>
    <lineage>
        <taxon>Bacteria</taxon>
        <taxon>Pseudomonadati</taxon>
        <taxon>Planctomycetota</taxon>
        <taxon>Planctomycetia</taxon>
        <taxon>Pirellulales</taxon>
        <taxon>Pirellulaceae</taxon>
        <taxon>Allorhodopirellula</taxon>
    </lineage>
</organism>
<evidence type="ECO:0000313" key="2">
    <source>
        <dbReference type="Proteomes" id="UP000318053"/>
    </source>
</evidence>
<gene>
    <name evidence="1" type="ORF">CA85_31110</name>
</gene>
<comment type="caution">
    <text evidence="1">The sequence shown here is derived from an EMBL/GenBank/DDBJ whole genome shotgun (WGS) entry which is preliminary data.</text>
</comment>
<reference evidence="1 2" key="1">
    <citation type="submission" date="2019-02" db="EMBL/GenBank/DDBJ databases">
        <title>Deep-cultivation of Planctomycetes and their phenomic and genomic characterization uncovers novel biology.</title>
        <authorList>
            <person name="Wiegand S."/>
            <person name="Jogler M."/>
            <person name="Boedeker C."/>
            <person name="Pinto D."/>
            <person name="Vollmers J."/>
            <person name="Rivas-Marin E."/>
            <person name="Kohn T."/>
            <person name="Peeters S.H."/>
            <person name="Heuer A."/>
            <person name="Rast P."/>
            <person name="Oberbeckmann S."/>
            <person name="Bunk B."/>
            <person name="Jeske O."/>
            <person name="Meyerdierks A."/>
            <person name="Storesund J.E."/>
            <person name="Kallscheuer N."/>
            <person name="Luecker S."/>
            <person name="Lage O.M."/>
            <person name="Pohl T."/>
            <person name="Merkel B.J."/>
            <person name="Hornburger P."/>
            <person name="Mueller R.-W."/>
            <person name="Bruemmer F."/>
            <person name="Labrenz M."/>
            <person name="Spormann A.M."/>
            <person name="Op Den Camp H."/>
            <person name="Overmann J."/>
            <person name="Amann R."/>
            <person name="Jetten M.S.M."/>
            <person name="Mascher T."/>
            <person name="Medema M.H."/>
            <person name="Devos D.P."/>
            <person name="Kaster A.-K."/>
            <person name="Ovreas L."/>
            <person name="Rohde M."/>
            <person name="Galperin M.Y."/>
            <person name="Jogler C."/>
        </authorList>
    </citation>
    <scope>NUCLEOTIDE SEQUENCE [LARGE SCALE GENOMIC DNA]</scope>
    <source>
        <strain evidence="1 2">CA85</strain>
    </source>
</reference>
<sequence>MGVVLWMAGGNRPYSLANQLSDSDSDAAILTVGCLDEFSVAAACHRRAGSYRPSALVDSAVVGVLVWMAGGNRPYSPSNQLSDLDSDAAILAVGCLDEFSVAAARHGRAGSYRPCALVDSAAVGVLVWMAGGNRPYSLANQLSDLDSDAAILADGCLDEFSSVAAAG</sequence>
<proteinExistence type="predicted"/>
<dbReference type="RefSeq" id="WP_146392062.1">
    <property type="nucleotide sequence ID" value="NZ_SJPK01000007.1"/>
</dbReference>
<dbReference type="Proteomes" id="UP000318053">
    <property type="component" value="Unassembled WGS sequence"/>
</dbReference>
<keyword evidence="2" id="KW-1185">Reference proteome</keyword>